<reference evidence="2" key="1">
    <citation type="journal article" date="2010" name="Mar. Biotechnol.">
        <title>Isolation and characterization of a GDSL esterase from the metagenome of a marine sponge-associated bacteria.</title>
        <authorList>
            <person name="Okamura Y."/>
            <person name="Kimura T."/>
            <person name="Yokouchi H."/>
            <person name="Meneses-Osorio M."/>
            <person name="Katoh M."/>
            <person name="Matsunaga T."/>
            <person name="Takeyama H."/>
        </authorList>
    </citation>
    <scope>NUCLEOTIDE SEQUENCE</scope>
</reference>
<dbReference type="EMBL" id="AB432912">
    <property type="protein sequence ID" value="BAH03943.1"/>
    <property type="molecule type" value="Genomic_DNA"/>
</dbReference>
<organism evidence="2">
    <name type="scientific">uncultured marine bacterium</name>
    <dbReference type="NCBI Taxonomy" id="56765"/>
    <lineage>
        <taxon>Bacteria</taxon>
        <taxon>environmental samples</taxon>
    </lineage>
</organism>
<keyword evidence="1" id="KW-1133">Transmembrane helix</keyword>
<proteinExistence type="predicted"/>
<keyword evidence="1" id="KW-0472">Membrane</keyword>
<sequence>MENGMTGWQLAFTIIGIVISLAGLVTVIFFRTLDKVSESSKWRGEVDSDRSTFEKFMGEVRDDLREIRADIKKIFERLGPAVVAGSSPLNLTSLGEQVSQQLGAKDWIDEIVPNLLNEVRGKSPFEVQQFSLDYMKEEFRPNPEQKGLLQDAAYEHGLRLEQVMAVLGVELRDALLEVIQQPVPTTSTAPEPSPDF</sequence>
<feature type="transmembrane region" description="Helical" evidence="1">
    <location>
        <begin position="12"/>
        <end position="33"/>
    </location>
</feature>
<dbReference type="AlphaFoldDB" id="B7X9Y1"/>
<evidence type="ECO:0000256" key="1">
    <source>
        <dbReference type="SAM" id="Phobius"/>
    </source>
</evidence>
<keyword evidence="1" id="KW-0812">Transmembrane</keyword>
<evidence type="ECO:0000313" key="2">
    <source>
        <dbReference type="EMBL" id="BAH03943.1"/>
    </source>
</evidence>
<accession>B7X9Y1</accession>
<name>B7X9Y1_9BACT</name>
<protein>
    <submittedName>
        <fullName evidence="2">Uncharacterized protein</fullName>
    </submittedName>
</protein>